<dbReference type="Proteomes" id="UP001163603">
    <property type="component" value="Chromosome 3"/>
</dbReference>
<comment type="caution">
    <text evidence="1">The sequence shown here is derived from an EMBL/GenBank/DDBJ whole genome shotgun (WGS) entry which is preliminary data.</text>
</comment>
<evidence type="ECO:0000313" key="1">
    <source>
        <dbReference type="EMBL" id="KAJ0044472.1"/>
    </source>
</evidence>
<sequence>MMEFPKHLVCRSDSFYIGQKIPAMSESDQLQLGHKYFLLPKHCFQSVLSFVTIASLASPESRNAFLKKAASCQPFDIQKSPSGCARIRVCDEFISQLMEEGKIKEEEEEEESLKNLKSKICTTVQLQKDYTRLVGCSRQWNPKLETIKEKEKRRLSSFGIKRRKKSQSKGSHLHHHHVTSTKPPLKSKIKIKSKKGW</sequence>
<gene>
    <name evidence="1" type="ORF">Pint_05560</name>
</gene>
<evidence type="ECO:0000313" key="2">
    <source>
        <dbReference type="Proteomes" id="UP001163603"/>
    </source>
</evidence>
<organism evidence="1 2">
    <name type="scientific">Pistacia integerrima</name>
    <dbReference type="NCBI Taxonomy" id="434235"/>
    <lineage>
        <taxon>Eukaryota</taxon>
        <taxon>Viridiplantae</taxon>
        <taxon>Streptophyta</taxon>
        <taxon>Embryophyta</taxon>
        <taxon>Tracheophyta</taxon>
        <taxon>Spermatophyta</taxon>
        <taxon>Magnoliopsida</taxon>
        <taxon>eudicotyledons</taxon>
        <taxon>Gunneridae</taxon>
        <taxon>Pentapetalae</taxon>
        <taxon>rosids</taxon>
        <taxon>malvids</taxon>
        <taxon>Sapindales</taxon>
        <taxon>Anacardiaceae</taxon>
        <taxon>Pistacia</taxon>
    </lineage>
</organism>
<proteinExistence type="predicted"/>
<dbReference type="EMBL" id="CM047738">
    <property type="protein sequence ID" value="KAJ0044472.1"/>
    <property type="molecule type" value="Genomic_DNA"/>
</dbReference>
<keyword evidence="2" id="KW-1185">Reference proteome</keyword>
<protein>
    <submittedName>
        <fullName evidence="1">Uncharacterized protein</fullName>
    </submittedName>
</protein>
<accession>A0ACC0Z2H6</accession>
<reference evidence="2" key="1">
    <citation type="journal article" date="2023" name="G3 (Bethesda)">
        <title>Genome assembly and association tests identify interacting loci associated with vigor, precocity, and sex in interspecific pistachio rootstocks.</title>
        <authorList>
            <person name="Palmer W."/>
            <person name="Jacygrad E."/>
            <person name="Sagayaradj S."/>
            <person name="Cavanaugh K."/>
            <person name="Han R."/>
            <person name="Bertier L."/>
            <person name="Beede B."/>
            <person name="Kafkas S."/>
            <person name="Golino D."/>
            <person name="Preece J."/>
            <person name="Michelmore R."/>
        </authorList>
    </citation>
    <scope>NUCLEOTIDE SEQUENCE [LARGE SCALE GENOMIC DNA]</scope>
</reference>
<name>A0ACC0Z2H6_9ROSI</name>